<gene>
    <name evidence="4" type="ORF">GT664_06675</name>
    <name evidence="3" type="ORF">MKC95_13930</name>
</gene>
<dbReference type="PANTHER" id="PTHR28008">
    <property type="entry name" value="DOMAIN PROTEIN, PUTATIVE (AFU_ORTHOLOGUE AFUA_3G10980)-RELATED"/>
    <property type="match status" value="1"/>
</dbReference>
<accession>A0AAP2UP32</accession>
<name>A0AAP2UP32_CLOIN</name>
<dbReference type="InterPro" id="IPR016747">
    <property type="entry name" value="Phosphotransbutyrylase"/>
</dbReference>
<evidence type="ECO:0000313" key="4">
    <source>
        <dbReference type="EMBL" id="MZH55446.1"/>
    </source>
</evidence>
<keyword evidence="1" id="KW-1133">Transmembrane helix</keyword>
<dbReference type="Proteomes" id="UP001203972">
    <property type="component" value="Unassembled WGS sequence"/>
</dbReference>
<comment type="caution">
    <text evidence="3">The sequence shown here is derived from an EMBL/GenBank/DDBJ whole genome shotgun (WGS) entry which is preliminary data.</text>
</comment>
<dbReference type="NCBIfam" id="NF037970">
    <property type="entry name" value="vanZ_1"/>
    <property type="match status" value="1"/>
</dbReference>
<dbReference type="PIRSF" id="PIRSF019083">
    <property type="entry name" value="UCP019083_VanZ"/>
    <property type="match status" value="1"/>
</dbReference>
<sequence>MKKKHCYAILCIIWMLVIFWFSAQVADDSQEMSDFFVHLLDAVFSLDIMRNEIIRDMTSFLVRKAAHMSEYAVLAILFGLTIREYKKEPWLLLALAATAAYAATDEFHQLFVPGRSGQLKDVLIDTAGGALGLVLLALILYLKRRRKMKETEKLS</sequence>
<dbReference type="EMBL" id="WWTN01000008">
    <property type="protein sequence ID" value="MZH55446.1"/>
    <property type="molecule type" value="Genomic_DNA"/>
</dbReference>
<proteinExistence type="predicted"/>
<dbReference type="PANTHER" id="PTHR28008:SF1">
    <property type="entry name" value="DOMAIN PROTEIN, PUTATIVE (AFU_ORTHOLOGUE AFUA_3G10980)-RELATED"/>
    <property type="match status" value="1"/>
</dbReference>
<feature type="domain" description="VanZ-like" evidence="2">
    <location>
        <begin position="8"/>
        <end position="139"/>
    </location>
</feature>
<dbReference type="InterPro" id="IPR006976">
    <property type="entry name" value="VanZ-like"/>
</dbReference>
<feature type="transmembrane region" description="Helical" evidence="1">
    <location>
        <begin position="65"/>
        <end position="82"/>
    </location>
</feature>
<evidence type="ECO:0000313" key="3">
    <source>
        <dbReference type="EMBL" id="MCR0233867.1"/>
    </source>
</evidence>
<protein>
    <submittedName>
        <fullName evidence="4">Acetobutylicum phosphotransbutyrylase</fullName>
    </submittedName>
    <submittedName>
        <fullName evidence="3">VanZ family protein</fullName>
    </submittedName>
</protein>
<organism evidence="3 5">
    <name type="scientific">Clostridium innocuum</name>
    <dbReference type="NCBI Taxonomy" id="1522"/>
    <lineage>
        <taxon>Bacteria</taxon>
        <taxon>Bacillati</taxon>
        <taxon>Bacillota</taxon>
        <taxon>Clostridia</taxon>
        <taxon>Eubacteriales</taxon>
        <taxon>Clostridiaceae</taxon>
        <taxon>Clostridium</taxon>
    </lineage>
</organism>
<keyword evidence="1" id="KW-0812">Transmembrane</keyword>
<dbReference type="EMBL" id="JAKTMA010000024">
    <property type="protein sequence ID" value="MCR0233867.1"/>
    <property type="molecule type" value="Genomic_DNA"/>
</dbReference>
<dbReference type="Pfam" id="PF04892">
    <property type="entry name" value="VanZ"/>
    <property type="match status" value="1"/>
</dbReference>
<evidence type="ECO:0000256" key="1">
    <source>
        <dbReference type="SAM" id="Phobius"/>
    </source>
</evidence>
<feature type="transmembrane region" description="Helical" evidence="1">
    <location>
        <begin position="7"/>
        <end position="23"/>
    </location>
</feature>
<reference evidence="3" key="2">
    <citation type="journal article" date="2022" name="Clin. Infect. Dis.">
        <title>Association between Clostridium innocuum and antibiotic-associated diarrhea in adults and children: A cross-sectional study and comparative genomics analysis.</title>
        <authorList>
            <person name="Cherny K.E."/>
            <person name="Muscat E.B."/>
            <person name="Balaji A."/>
            <person name="Mukherjee J."/>
            <person name="Ozer E.A."/>
            <person name="Angarone M.P."/>
            <person name="Hauser A.R."/>
            <person name="Sichel J.S."/>
            <person name="Amponsah E."/>
            <person name="Kociolek L.K."/>
        </authorList>
    </citation>
    <scope>NUCLEOTIDE SEQUENCE</scope>
    <source>
        <strain evidence="3">NU1-AC-029v</strain>
    </source>
</reference>
<dbReference type="Proteomes" id="UP000604383">
    <property type="component" value="Unassembled WGS sequence"/>
</dbReference>
<keyword evidence="1" id="KW-0472">Membrane</keyword>
<evidence type="ECO:0000259" key="2">
    <source>
        <dbReference type="Pfam" id="PF04892"/>
    </source>
</evidence>
<dbReference type="AlphaFoldDB" id="A0AAP2UP32"/>
<evidence type="ECO:0000313" key="5">
    <source>
        <dbReference type="Proteomes" id="UP001203972"/>
    </source>
</evidence>
<feature type="transmembrane region" description="Helical" evidence="1">
    <location>
        <begin position="122"/>
        <end position="142"/>
    </location>
</feature>
<dbReference type="RefSeq" id="WP_008817635.1">
    <property type="nucleotide sequence ID" value="NZ_AP025565.1"/>
</dbReference>
<reference evidence="4" key="1">
    <citation type="journal article" date="2019" name="Nat. Med.">
        <title>A library of human gut bacterial isolates paired with longitudinal multiomics data enables mechanistic microbiome research.</title>
        <authorList>
            <person name="Poyet M."/>
            <person name="Groussin M."/>
            <person name="Gibbons S.M."/>
            <person name="Avila-Pacheco J."/>
            <person name="Jiang X."/>
            <person name="Kearney S.M."/>
            <person name="Perrotta A.R."/>
            <person name="Berdy B."/>
            <person name="Zhao S."/>
            <person name="Lieberman T.D."/>
            <person name="Swanson P.K."/>
            <person name="Smith M."/>
            <person name="Roesemann S."/>
            <person name="Alexander J.E."/>
            <person name="Rich S.A."/>
            <person name="Livny J."/>
            <person name="Vlamakis H."/>
            <person name="Clish C."/>
            <person name="Bullock K."/>
            <person name="Deik A."/>
            <person name="Scott J."/>
            <person name="Pierce K.A."/>
            <person name="Xavier R.J."/>
            <person name="Alm E.J."/>
        </authorList>
    </citation>
    <scope>NUCLEOTIDE SEQUENCE</scope>
    <source>
        <strain evidence="4">BIOML-A12</strain>
    </source>
</reference>